<dbReference type="InterPro" id="IPR029069">
    <property type="entry name" value="HotDog_dom_sf"/>
</dbReference>
<feature type="domain" description="Thioesterase" evidence="3">
    <location>
        <begin position="46"/>
        <end position="120"/>
    </location>
</feature>
<dbReference type="AlphaFoldDB" id="A0A3E2B735"/>
<dbReference type="PANTHER" id="PTHR21660">
    <property type="entry name" value="THIOESTERASE SUPERFAMILY MEMBER-RELATED"/>
    <property type="match status" value="1"/>
</dbReference>
<dbReference type="InterPro" id="IPR006683">
    <property type="entry name" value="Thioestr_dom"/>
</dbReference>
<protein>
    <submittedName>
        <fullName evidence="4">PaaI family thioesterase</fullName>
    </submittedName>
</protein>
<reference evidence="4 5" key="1">
    <citation type="submission" date="2018-07" db="EMBL/GenBank/DDBJ databases">
        <title>GABA Modulating Bacteria of the Human Gut Microbiota.</title>
        <authorList>
            <person name="Strandwitz P."/>
            <person name="Kim K.H."/>
            <person name="Terekhova D."/>
            <person name="Liu J.K."/>
            <person name="Sharma A."/>
            <person name="Levering J."/>
            <person name="Mcdonald D."/>
            <person name="Dietrich D."/>
            <person name="Ramadhar T.R."/>
            <person name="Lekbua A."/>
            <person name="Mroue N."/>
            <person name="Liston C."/>
            <person name="Stewart E.J."/>
            <person name="Dubin M.J."/>
            <person name="Zengler K."/>
            <person name="Knight R."/>
            <person name="Gilbert J.A."/>
            <person name="Clardy J."/>
            <person name="Lewis K."/>
        </authorList>
    </citation>
    <scope>NUCLEOTIDE SEQUENCE [LARGE SCALE GENOMIC DNA]</scope>
    <source>
        <strain evidence="4 5">KLE1738</strain>
    </source>
</reference>
<dbReference type="RefSeq" id="WP_021919611.1">
    <property type="nucleotide sequence ID" value="NZ_CAKXKJ010000002.1"/>
</dbReference>
<comment type="caution">
    <text evidence="4">The sequence shown here is derived from an EMBL/GenBank/DDBJ whole genome shotgun (WGS) entry which is preliminary data.</text>
</comment>
<accession>A0A3E2B735</accession>
<dbReference type="GO" id="GO:0047617">
    <property type="term" value="F:fatty acyl-CoA hydrolase activity"/>
    <property type="evidence" value="ECO:0007669"/>
    <property type="project" value="InterPro"/>
</dbReference>
<evidence type="ECO:0000256" key="1">
    <source>
        <dbReference type="ARBA" id="ARBA00008324"/>
    </source>
</evidence>
<dbReference type="Proteomes" id="UP000260649">
    <property type="component" value="Unassembled WGS sequence"/>
</dbReference>
<sequence>MDFQAMVNDTNQKNSFMLHNGIQLTKMERDHAVVEADLTTWNRNLYGAVHGGMFLTMADCAAGGAARSNGMRYVTISNSFEFFRNTKRDHLIAEGRVKSRGTTLCVVEVEIRDETEKLLCGGTFTMFCVGKQDCISAE</sequence>
<name>A0A3E2B735_9FIRM</name>
<comment type="similarity">
    <text evidence="1">Belongs to the thioesterase PaaI family.</text>
</comment>
<dbReference type="InterPro" id="IPR039298">
    <property type="entry name" value="ACOT13"/>
</dbReference>
<dbReference type="SUPFAM" id="SSF54637">
    <property type="entry name" value="Thioesterase/thiol ester dehydrase-isomerase"/>
    <property type="match status" value="1"/>
</dbReference>
<organism evidence="4 5">
    <name type="scientific">Evtepia gabavorous</name>
    <dbReference type="NCBI Taxonomy" id="2211183"/>
    <lineage>
        <taxon>Bacteria</taxon>
        <taxon>Bacillati</taxon>
        <taxon>Bacillota</taxon>
        <taxon>Clostridia</taxon>
        <taxon>Eubacteriales</taxon>
        <taxon>Evtepia</taxon>
    </lineage>
</organism>
<dbReference type="GeneID" id="97994370"/>
<proteinExistence type="inferred from homology"/>
<dbReference type="EMBL" id="QQRQ01000001">
    <property type="protein sequence ID" value="RFT07794.1"/>
    <property type="molecule type" value="Genomic_DNA"/>
</dbReference>
<evidence type="ECO:0000256" key="2">
    <source>
        <dbReference type="ARBA" id="ARBA00022801"/>
    </source>
</evidence>
<dbReference type="OrthoDB" id="328435at2"/>
<evidence type="ECO:0000313" key="5">
    <source>
        <dbReference type="Proteomes" id="UP000260649"/>
    </source>
</evidence>
<dbReference type="NCBIfam" id="TIGR00369">
    <property type="entry name" value="unchar_dom_1"/>
    <property type="match status" value="1"/>
</dbReference>
<dbReference type="Pfam" id="PF03061">
    <property type="entry name" value="4HBT"/>
    <property type="match status" value="1"/>
</dbReference>
<dbReference type="InterPro" id="IPR003736">
    <property type="entry name" value="PAAI_dom"/>
</dbReference>
<dbReference type="PANTHER" id="PTHR21660:SF1">
    <property type="entry name" value="ACYL-COENZYME A THIOESTERASE 13"/>
    <property type="match status" value="1"/>
</dbReference>
<dbReference type="CDD" id="cd03443">
    <property type="entry name" value="PaaI_thioesterase"/>
    <property type="match status" value="1"/>
</dbReference>
<gene>
    <name evidence="4" type="ORF">DV520_01300</name>
</gene>
<evidence type="ECO:0000313" key="4">
    <source>
        <dbReference type="EMBL" id="RFT07794.1"/>
    </source>
</evidence>
<keyword evidence="5" id="KW-1185">Reference proteome</keyword>
<keyword evidence="2" id="KW-0378">Hydrolase</keyword>
<evidence type="ECO:0000259" key="3">
    <source>
        <dbReference type="Pfam" id="PF03061"/>
    </source>
</evidence>
<dbReference type="Gene3D" id="3.10.129.10">
    <property type="entry name" value="Hotdog Thioesterase"/>
    <property type="match status" value="1"/>
</dbReference>